<dbReference type="Gene3D" id="3.30.2060.10">
    <property type="entry name" value="Penicillin-binding protein 1b domain"/>
    <property type="match status" value="1"/>
</dbReference>
<evidence type="ECO:0000259" key="15">
    <source>
        <dbReference type="PROSITE" id="PS51194"/>
    </source>
</evidence>
<protein>
    <recommendedName>
        <fullName evidence="12 13">Transcription-repair-coupling factor</fullName>
        <shortName evidence="13">TRCF</shortName>
        <ecNumber evidence="13">3.6.4.-</ecNumber>
    </recommendedName>
</protein>
<keyword evidence="2 13" id="KW-0963">Cytoplasm</keyword>
<evidence type="ECO:0000259" key="14">
    <source>
        <dbReference type="PROSITE" id="PS51192"/>
    </source>
</evidence>
<feature type="domain" description="Helicase ATP-binding" evidence="14">
    <location>
        <begin position="672"/>
        <end position="833"/>
    </location>
</feature>
<keyword evidence="3 13" id="KW-0547">Nucleotide-binding</keyword>
<dbReference type="SUPFAM" id="SSF141259">
    <property type="entry name" value="CarD-like"/>
    <property type="match status" value="1"/>
</dbReference>
<dbReference type="SMART" id="SM00490">
    <property type="entry name" value="HELICc"/>
    <property type="match status" value="1"/>
</dbReference>
<keyword evidence="6" id="KW-0347">Helicase</keyword>
<dbReference type="InterPro" id="IPR027417">
    <property type="entry name" value="P-loop_NTPase"/>
</dbReference>
<dbReference type="InterPro" id="IPR005118">
    <property type="entry name" value="TRCF_C"/>
</dbReference>
<reference evidence="16" key="1">
    <citation type="submission" date="2007-10" db="EMBL/GenBank/DDBJ databases">
        <title>Complete sequence of Salinispora arenicola CNS-205.</title>
        <authorList>
            <consortium name="US DOE Joint Genome Institute"/>
            <person name="Copeland A."/>
            <person name="Lucas S."/>
            <person name="Lapidus A."/>
            <person name="Barry K."/>
            <person name="Glavina del Rio T."/>
            <person name="Dalin E."/>
            <person name="Tice H."/>
            <person name="Pitluck S."/>
            <person name="Foster B."/>
            <person name="Schmutz J."/>
            <person name="Larimer F."/>
            <person name="Land M."/>
            <person name="Hauser L."/>
            <person name="Kyrpides N."/>
            <person name="Ivanova N."/>
            <person name="Jensen P.R."/>
            <person name="Moore B.S."/>
            <person name="Penn K."/>
            <person name="Jenkins C."/>
            <person name="Udwary D."/>
            <person name="Xiang L."/>
            <person name="Gontang E."/>
            <person name="Richardson P."/>
        </authorList>
    </citation>
    <scope>NUCLEOTIDE SEQUENCE [LARGE SCALE GENOMIC DNA]</scope>
    <source>
        <strain evidence="16">CNS-205</strain>
    </source>
</reference>
<dbReference type="SUPFAM" id="SSF143517">
    <property type="entry name" value="TRCF domain-like"/>
    <property type="match status" value="1"/>
</dbReference>
<dbReference type="InterPro" id="IPR036101">
    <property type="entry name" value="CarD-like/TRCF_RID_sf"/>
</dbReference>
<dbReference type="KEGG" id="saq:Sare_0829"/>
<evidence type="ECO:0000256" key="10">
    <source>
        <dbReference type="ARBA" id="ARBA00061104"/>
    </source>
</evidence>
<dbReference type="PATRIC" id="fig|391037.6.peg.846"/>
<dbReference type="GO" id="GO:0016787">
    <property type="term" value="F:hydrolase activity"/>
    <property type="evidence" value="ECO:0007669"/>
    <property type="project" value="UniProtKB-KW"/>
</dbReference>
<evidence type="ECO:0000256" key="13">
    <source>
        <dbReference type="HAMAP-Rule" id="MF_00969"/>
    </source>
</evidence>
<evidence type="ECO:0000256" key="8">
    <source>
        <dbReference type="ARBA" id="ARBA00023125"/>
    </source>
</evidence>
<dbReference type="PROSITE" id="PS51192">
    <property type="entry name" value="HELICASE_ATP_BIND_1"/>
    <property type="match status" value="1"/>
</dbReference>
<gene>
    <name evidence="13" type="primary">mfd</name>
    <name evidence="16" type="ordered locus">Sare_0829</name>
</gene>
<dbReference type="GO" id="GO:0006355">
    <property type="term" value="P:regulation of DNA-templated transcription"/>
    <property type="evidence" value="ECO:0007669"/>
    <property type="project" value="UniProtKB-UniRule"/>
</dbReference>
<evidence type="ECO:0000256" key="6">
    <source>
        <dbReference type="ARBA" id="ARBA00022806"/>
    </source>
</evidence>
<evidence type="ECO:0000256" key="3">
    <source>
        <dbReference type="ARBA" id="ARBA00022741"/>
    </source>
</evidence>
<dbReference type="EC" id="3.6.4.-" evidence="13"/>
<dbReference type="GO" id="GO:0003678">
    <property type="term" value="F:DNA helicase activity"/>
    <property type="evidence" value="ECO:0007669"/>
    <property type="project" value="TreeGrafter"/>
</dbReference>
<evidence type="ECO:0000256" key="4">
    <source>
        <dbReference type="ARBA" id="ARBA00022763"/>
    </source>
</evidence>
<evidence type="ECO:0000256" key="12">
    <source>
        <dbReference type="ARBA" id="ARBA00070128"/>
    </source>
</evidence>
<dbReference type="HOGENOM" id="CLU_005122_2_2_11"/>
<dbReference type="CDD" id="cd17991">
    <property type="entry name" value="DEXHc_TRCF"/>
    <property type="match status" value="1"/>
</dbReference>
<dbReference type="Pfam" id="PF00270">
    <property type="entry name" value="DEAD"/>
    <property type="match status" value="1"/>
</dbReference>
<dbReference type="InterPro" id="IPR004576">
    <property type="entry name" value="Mfd"/>
</dbReference>
<dbReference type="Pfam" id="PF02559">
    <property type="entry name" value="CarD_TRCF_RID"/>
    <property type="match status" value="1"/>
</dbReference>
<dbReference type="InterPro" id="IPR011545">
    <property type="entry name" value="DEAD/DEAH_box_helicase_dom"/>
</dbReference>
<dbReference type="Pfam" id="PF03461">
    <property type="entry name" value="TRCF"/>
    <property type="match status" value="1"/>
</dbReference>
<dbReference type="STRING" id="391037.Sare_0829"/>
<dbReference type="PROSITE" id="PS51194">
    <property type="entry name" value="HELICASE_CTER"/>
    <property type="match status" value="1"/>
</dbReference>
<evidence type="ECO:0000256" key="5">
    <source>
        <dbReference type="ARBA" id="ARBA00022801"/>
    </source>
</evidence>
<sequence length="1218" mass="133194">MLTGLFVAALTDPALARARDLARSGAAQVDGLDLTAPPALRPFAVAAIAADEPVGGAGRPVLAVTATTREADDLAAALGCLIPADQVAVFPSWETLPHERLSPRSDTVGRRLAVLRRLAHPDAADSQGRHGPLRVIVAPVRSLLQPQLKGLGELEPVRLAAGDEADLEDLARRLTDLAYARVDLVTKRGEFAVRGGILDVFPPTDEHPARVEFWGDEVEEIRTFAVADQRTIEGVGQLWAPPCRELLLTPAVRKRAAALAVDHPELAEILDKLAEGIPVEGMESLAPVLIGADSMELLLDTMPAGTHVLLCDPERIRTRAHDLVRTSAEFLQASWAAAAVGGAAPIDLGAAAFRTLADVRVRARALGQPWWTVSPFGLAEPATAPARQPWEDEPAEIDVTPDDAIAVTVAAQPAPLYHGETARVVDDLKRWAGEGWSVALVFEGHGPAQRAVEVLHDAGLGVRLVDEVPAAPATGEILVSRGSLTGGFVDAASRFVLLTGDDVTGGRGTSTRDMRKLPSRRRNTIDPLELRAGDHVVHEQHGIGRYVELVQRTVNGASREYLVIEYAPSKRGQPGDRLFVPTDQLDQLSRYVGGEQPTLHKMGGSDWQKSKARARKAVREIAAQLIQLYAARKASKGHPFGPDTPWQRELEDAFPWQETPDQLAAIEEVKRDMEQTVPMDRLICGDVGYGKTEIAVRAAFKAIQDGRQVAVLVPTTLLVQQHYNTFAERMSQFPATIRQLSRFQTSKEAEQTLTMAADGTADIVIGTHRLLQASARFKSLGLVIVDEEQRFGVEHKEHLKSVRASVDVLSMSATPIPRTLEMAITGIREMSTIATPPEERHPVLTAVGAYDERQVAAAIHRELLRDGQVFYLHNRVESIERAARRLRELVPEARVAVAHGQLGEEALERVMVGFWEKQFDVLVCTTIVESGIDIPNANTLIVERADLLGLAQLHQIRGRVGRGRERAYAYFLYPSDKPLTEHAHERLATIAQHTELGAGMYVAMKDLEIRGAGNLLGGEQSGHIEGVGFDLYVRMVGEAVQAFKGERPEEETEVKVDLPVDAHLPHDYVGVERLRLEMYRKLAEARDEERLRAVVAELTDRYGEPPAPVQNLVAVARFRLLARRYGLTDVSMQGRHLRFGPLPLPDSKQLRLKRYHPDAVYKQALEQVSVPRPSTRRIGGELLRDQALLEWCGQLLADVLGEPRELAGAAGSAVRGGR</sequence>
<dbReference type="Gene3D" id="2.40.10.170">
    <property type="match status" value="1"/>
</dbReference>
<dbReference type="Pfam" id="PF17757">
    <property type="entry name" value="UvrB_inter"/>
    <property type="match status" value="1"/>
</dbReference>
<dbReference type="GO" id="GO:0000716">
    <property type="term" value="P:transcription-coupled nucleotide-excision repair, DNA damage recognition"/>
    <property type="evidence" value="ECO:0007669"/>
    <property type="project" value="UniProtKB-UniRule"/>
</dbReference>
<dbReference type="HAMAP" id="MF_00969">
    <property type="entry name" value="TRCF"/>
    <property type="match status" value="1"/>
</dbReference>
<dbReference type="OrthoDB" id="9804325at2"/>
<dbReference type="AlphaFoldDB" id="A8M2X9"/>
<dbReference type="Pfam" id="PF00271">
    <property type="entry name" value="Helicase_C"/>
    <property type="match status" value="1"/>
</dbReference>
<keyword evidence="5 13" id="KW-0378">Hydrolase</keyword>
<evidence type="ECO:0000256" key="11">
    <source>
        <dbReference type="ARBA" id="ARBA00061399"/>
    </source>
</evidence>
<dbReference type="InterPro" id="IPR003711">
    <property type="entry name" value="CarD-like/TRCF_RID"/>
</dbReference>
<keyword evidence="8 13" id="KW-0238">DNA-binding</keyword>
<evidence type="ECO:0000256" key="9">
    <source>
        <dbReference type="ARBA" id="ARBA00023204"/>
    </source>
</evidence>
<dbReference type="InterPro" id="IPR047112">
    <property type="entry name" value="RecG/Mfd"/>
</dbReference>
<comment type="similarity">
    <text evidence="11 13">In the C-terminal section; belongs to the helicase family. RecG subfamily.</text>
</comment>
<dbReference type="SMART" id="SM01058">
    <property type="entry name" value="CarD_TRCF"/>
    <property type="match status" value="1"/>
</dbReference>
<dbReference type="eggNOG" id="COG1197">
    <property type="taxonomic scope" value="Bacteria"/>
</dbReference>
<proteinExistence type="inferred from homology"/>
<dbReference type="SMART" id="SM00487">
    <property type="entry name" value="DEXDc"/>
    <property type="match status" value="1"/>
</dbReference>
<dbReference type="InterPro" id="IPR041471">
    <property type="entry name" value="UvrB_inter"/>
</dbReference>
<dbReference type="FunFam" id="3.40.50.300:FF:000300">
    <property type="entry name" value="Transcription-repair-coupling factor"/>
    <property type="match status" value="1"/>
</dbReference>
<accession>A8M2X9</accession>
<comment type="similarity">
    <text evidence="10 13">In the N-terminal section; belongs to the UvrB family.</text>
</comment>
<dbReference type="SUPFAM" id="SSF52540">
    <property type="entry name" value="P-loop containing nucleoside triphosphate hydrolases"/>
    <property type="match status" value="4"/>
</dbReference>
<dbReference type="FunFam" id="3.40.50.300:FF:000546">
    <property type="entry name" value="Transcription-repair-coupling factor"/>
    <property type="match status" value="1"/>
</dbReference>
<evidence type="ECO:0000256" key="7">
    <source>
        <dbReference type="ARBA" id="ARBA00022840"/>
    </source>
</evidence>
<dbReference type="Gene3D" id="3.40.50.300">
    <property type="entry name" value="P-loop containing nucleotide triphosphate hydrolases"/>
    <property type="match status" value="2"/>
</dbReference>
<dbReference type="GO" id="GO:0005524">
    <property type="term" value="F:ATP binding"/>
    <property type="evidence" value="ECO:0007669"/>
    <property type="project" value="UniProtKB-UniRule"/>
</dbReference>
<dbReference type="SMART" id="SM00982">
    <property type="entry name" value="TRCF"/>
    <property type="match status" value="1"/>
</dbReference>
<dbReference type="InterPro" id="IPR014001">
    <property type="entry name" value="Helicase_ATP-bd"/>
</dbReference>
<organism evidence="16">
    <name type="scientific">Salinispora arenicola (strain CNS-205)</name>
    <dbReference type="NCBI Taxonomy" id="391037"/>
    <lineage>
        <taxon>Bacteria</taxon>
        <taxon>Bacillati</taxon>
        <taxon>Actinomycetota</taxon>
        <taxon>Actinomycetes</taxon>
        <taxon>Micromonosporales</taxon>
        <taxon>Micromonosporaceae</taxon>
        <taxon>Salinispora</taxon>
    </lineage>
</organism>
<dbReference type="InterPro" id="IPR037235">
    <property type="entry name" value="TRCF-like_C_D7"/>
</dbReference>
<keyword evidence="9 13" id="KW-0234">DNA repair</keyword>
<keyword evidence="7 13" id="KW-0067">ATP-binding</keyword>
<dbReference type="GO" id="GO:0005737">
    <property type="term" value="C:cytoplasm"/>
    <property type="evidence" value="ECO:0007669"/>
    <property type="project" value="UniProtKB-SubCell"/>
</dbReference>
<dbReference type="Gene3D" id="3.90.1150.50">
    <property type="entry name" value="Transcription-repair-coupling factor, D7 domain"/>
    <property type="match status" value="1"/>
</dbReference>
<evidence type="ECO:0000256" key="1">
    <source>
        <dbReference type="ARBA" id="ARBA00004496"/>
    </source>
</evidence>
<dbReference type="NCBIfam" id="TIGR00580">
    <property type="entry name" value="mfd"/>
    <property type="match status" value="1"/>
</dbReference>
<evidence type="ECO:0000313" key="16">
    <source>
        <dbReference type="EMBL" id="ABV96747.1"/>
    </source>
</evidence>
<evidence type="ECO:0000256" key="2">
    <source>
        <dbReference type="ARBA" id="ARBA00022490"/>
    </source>
</evidence>
<feature type="domain" description="Helicase C-terminal" evidence="15">
    <location>
        <begin position="851"/>
        <end position="1008"/>
    </location>
</feature>
<keyword evidence="4 13" id="KW-0227">DNA damage</keyword>
<dbReference type="EMBL" id="CP000850">
    <property type="protein sequence ID" value="ABV96747.1"/>
    <property type="molecule type" value="Genomic_DNA"/>
</dbReference>
<dbReference type="Gene3D" id="3.40.50.11180">
    <property type="match status" value="1"/>
</dbReference>
<dbReference type="PANTHER" id="PTHR47964:SF1">
    <property type="entry name" value="ATP-DEPENDENT DNA HELICASE HOMOLOG RECG, CHLOROPLASTIC"/>
    <property type="match status" value="1"/>
</dbReference>
<comment type="subcellular location">
    <subcellularLocation>
        <location evidence="1 13">Cytoplasm</location>
    </subcellularLocation>
</comment>
<comment type="function">
    <text evidence="13">Couples transcription and DNA repair by recognizing RNA polymerase (RNAP) stalled at DNA lesions. Mediates ATP-dependent release of RNAP and its truncated transcript from the DNA, and recruitment of nucleotide excision repair machinery to the damaged site.</text>
</comment>
<dbReference type="PANTHER" id="PTHR47964">
    <property type="entry name" value="ATP-DEPENDENT DNA HELICASE HOMOLOG RECG, CHLOROPLASTIC"/>
    <property type="match status" value="1"/>
</dbReference>
<dbReference type="GO" id="GO:0003684">
    <property type="term" value="F:damaged DNA binding"/>
    <property type="evidence" value="ECO:0007669"/>
    <property type="project" value="InterPro"/>
</dbReference>
<dbReference type="InterPro" id="IPR001650">
    <property type="entry name" value="Helicase_C-like"/>
</dbReference>
<name>A8M2X9_SALAI</name>